<dbReference type="Ensembl" id="ENSCINT00000014025.3">
    <property type="protein sequence ID" value="ENSCINP00000014025.3"/>
    <property type="gene ID" value="ENSCING00000006833.3"/>
</dbReference>
<dbReference type="GeneID" id="100185019"/>
<evidence type="ECO:0000256" key="1">
    <source>
        <dbReference type="ARBA" id="ARBA00004477"/>
    </source>
</evidence>
<dbReference type="InterPro" id="IPR037185">
    <property type="entry name" value="EmrE-like"/>
</dbReference>
<keyword evidence="7 9" id="KW-0472">Membrane</keyword>
<dbReference type="PANTHER" id="PTHR10778:SF10">
    <property type="entry name" value="SOLUTE CARRIER FAMILY 35 MEMBER B1"/>
    <property type="match status" value="1"/>
</dbReference>
<feature type="transmembrane region" description="Helical" evidence="9">
    <location>
        <begin position="173"/>
        <end position="191"/>
    </location>
</feature>
<reference evidence="11" key="1">
    <citation type="journal article" date="2002" name="Science">
        <title>The draft genome of Ciona intestinalis: insights into chordate and vertebrate origins.</title>
        <authorList>
            <person name="Dehal P."/>
            <person name="Satou Y."/>
            <person name="Campbell R.K."/>
            <person name="Chapman J."/>
            <person name="Degnan B."/>
            <person name="De Tomaso A."/>
            <person name="Davidson B."/>
            <person name="Di Gregorio A."/>
            <person name="Gelpke M."/>
            <person name="Goodstein D.M."/>
            <person name="Harafuji N."/>
            <person name="Hastings K.E."/>
            <person name="Ho I."/>
            <person name="Hotta K."/>
            <person name="Huang W."/>
            <person name="Kawashima T."/>
            <person name="Lemaire P."/>
            <person name="Martinez D."/>
            <person name="Meinertzhagen I.A."/>
            <person name="Necula S."/>
            <person name="Nonaka M."/>
            <person name="Putnam N."/>
            <person name="Rash S."/>
            <person name="Saiga H."/>
            <person name="Satake M."/>
            <person name="Terry A."/>
            <person name="Yamada L."/>
            <person name="Wang H.G."/>
            <person name="Awazu S."/>
            <person name="Azumi K."/>
            <person name="Boore J."/>
            <person name="Branno M."/>
            <person name="Chin-Bow S."/>
            <person name="DeSantis R."/>
            <person name="Doyle S."/>
            <person name="Francino P."/>
            <person name="Keys D.N."/>
            <person name="Haga S."/>
            <person name="Hayashi H."/>
            <person name="Hino K."/>
            <person name="Imai K.S."/>
            <person name="Inaba K."/>
            <person name="Kano S."/>
            <person name="Kobayashi K."/>
            <person name="Kobayashi M."/>
            <person name="Lee B.I."/>
            <person name="Makabe K.W."/>
            <person name="Manohar C."/>
            <person name="Matassi G."/>
            <person name="Medina M."/>
            <person name="Mochizuki Y."/>
            <person name="Mount S."/>
            <person name="Morishita T."/>
            <person name="Miura S."/>
            <person name="Nakayama A."/>
            <person name="Nishizaka S."/>
            <person name="Nomoto H."/>
            <person name="Ohta F."/>
            <person name="Oishi K."/>
            <person name="Rigoutsos I."/>
            <person name="Sano M."/>
            <person name="Sasaki A."/>
            <person name="Sasakura Y."/>
            <person name="Shoguchi E."/>
            <person name="Shin-i T."/>
            <person name="Spagnuolo A."/>
            <person name="Stainier D."/>
            <person name="Suzuki M.M."/>
            <person name="Tassy O."/>
            <person name="Takatori N."/>
            <person name="Tokuoka M."/>
            <person name="Yagi K."/>
            <person name="Yoshizaki F."/>
            <person name="Wada S."/>
            <person name="Zhang C."/>
            <person name="Hyatt P.D."/>
            <person name="Larimer F."/>
            <person name="Detter C."/>
            <person name="Doggett N."/>
            <person name="Glavina T."/>
            <person name="Hawkins T."/>
            <person name="Richardson P."/>
            <person name="Lucas S."/>
            <person name="Kohara Y."/>
            <person name="Levine M."/>
            <person name="Satoh N."/>
            <person name="Rokhsar D.S."/>
        </authorList>
    </citation>
    <scope>NUCLEOTIDE SEQUENCE [LARGE SCALE GENOMIC DNA]</scope>
</reference>
<evidence type="ECO:0000313" key="11">
    <source>
        <dbReference type="Proteomes" id="UP000008144"/>
    </source>
</evidence>
<accession>F7AZT4</accession>
<comment type="similarity">
    <text evidence="2">Belongs to the nucleotide-sugar transporter family. SLC35B subfamily.</text>
</comment>
<dbReference type="GO" id="GO:0000139">
    <property type="term" value="C:Golgi membrane"/>
    <property type="evidence" value="ECO:0000318"/>
    <property type="project" value="GO_Central"/>
</dbReference>
<keyword evidence="11" id="KW-1185">Reference proteome</keyword>
<evidence type="ECO:0000256" key="4">
    <source>
        <dbReference type="ARBA" id="ARBA00022692"/>
    </source>
</evidence>
<protein>
    <recommendedName>
        <fullName evidence="8">Solute carrier family 35 member B1</fullName>
    </recommendedName>
</protein>
<proteinExistence type="inferred from homology"/>
<evidence type="ECO:0000256" key="8">
    <source>
        <dbReference type="ARBA" id="ARBA00040754"/>
    </source>
</evidence>
<feature type="transmembrane region" description="Helical" evidence="9">
    <location>
        <begin position="50"/>
        <end position="70"/>
    </location>
</feature>
<dbReference type="KEGG" id="cin:100185019"/>
<feature type="transmembrane region" description="Helical" evidence="9">
    <location>
        <begin position="245"/>
        <end position="261"/>
    </location>
</feature>
<evidence type="ECO:0000256" key="5">
    <source>
        <dbReference type="ARBA" id="ARBA00022824"/>
    </source>
</evidence>
<evidence type="ECO:0000256" key="7">
    <source>
        <dbReference type="ARBA" id="ARBA00023136"/>
    </source>
</evidence>
<keyword evidence="5" id="KW-0256">Endoplasmic reticulum</keyword>
<dbReference type="AlphaFoldDB" id="F7AZT4"/>
<dbReference type="FunCoup" id="F7AZT4">
    <property type="interactions" value="435"/>
</dbReference>
<reference evidence="10" key="3">
    <citation type="submission" date="2025-08" db="UniProtKB">
        <authorList>
            <consortium name="Ensembl"/>
        </authorList>
    </citation>
    <scope>IDENTIFICATION</scope>
</reference>
<dbReference type="InParanoid" id="F7AZT4"/>
<dbReference type="OrthoDB" id="78344at2759"/>
<dbReference type="GeneTree" id="ENSGT00940000157900"/>
<feature type="transmembrane region" description="Helical" evidence="9">
    <location>
        <begin position="281"/>
        <end position="304"/>
    </location>
</feature>
<organism evidence="10 11">
    <name type="scientific">Ciona intestinalis</name>
    <name type="common">Transparent sea squirt</name>
    <name type="synonym">Ascidia intestinalis</name>
    <dbReference type="NCBI Taxonomy" id="7719"/>
    <lineage>
        <taxon>Eukaryota</taxon>
        <taxon>Metazoa</taxon>
        <taxon>Chordata</taxon>
        <taxon>Tunicata</taxon>
        <taxon>Ascidiacea</taxon>
        <taxon>Phlebobranchia</taxon>
        <taxon>Cionidae</taxon>
        <taxon>Ciona</taxon>
    </lineage>
</organism>
<dbReference type="GO" id="GO:0005460">
    <property type="term" value="F:UDP-glucose transmembrane transporter activity"/>
    <property type="evidence" value="ECO:0000318"/>
    <property type="project" value="GO_Central"/>
</dbReference>
<dbReference type="EMBL" id="EAAA01002354">
    <property type="status" value="NOT_ANNOTATED_CDS"/>
    <property type="molecule type" value="Genomic_DNA"/>
</dbReference>
<dbReference type="SUPFAM" id="SSF103481">
    <property type="entry name" value="Multidrug resistance efflux transporter EmrE"/>
    <property type="match status" value="2"/>
</dbReference>
<evidence type="ECO:0000256" key="3">
    <source>
        <dbReference type="ARBA" id="ARBA00022448"/>
    </source>
</evidence>
<dbReference type="GO" id="GO:0072334">
    <property type="term" value="P:UDP-galactose transmembrane transport"/>
    <property type="evidence" value="ECO:0000318"/>
    <property type="project" value="GO_Central"/>
</dbReference>
<keyword evidence="4 9" id="KW-0812">Transmembrane</keyword>
<dbReference type="PANTHER" id="PTHR10778">
    <property type="entry name" value="SOLUTE CARRIER FAMILY 35 MEMBER B"/>
    <property type="match status" value="1"/>
</dbReference>
<feature type="transmembrane region" description="Helical" evidence="9">
    <location>
        <begin position="149"/>
        <end position="166"/>
    </location>
</feature>
<feature type="transmembrane region" description="Helical" evidence="9">
    <location>
        <begin position="203"/>
        <end position="225"/>
    </location>
</feature>
<feature type="transmembrane region" description="Helical" evidence="9">
    <location>
        <begin position="90"/>
        <end position="109"/>
    </location>
</feature>
<dbReference type="RefSeq" id="XP_002125771.1">
    <property type="nucleotide sequence ID" value="XM_002125735.5"/>
</dbReference>
<evidence type="ECO:0000256" key="9">
    <source>
        <dbReference type="SAM" id="Phobius"/>
    </source>
</evidence>
<evidence type="ECO:0000256" key="2">
    <source>
        <dbReference type="ARBA" id="ARBA00010694"/>
    </source>
</evidence>
<evidence type="ECO:0000313" key="10">
    <source>
        <dbReference type="Ensembl" id="ENSCINP00000014025.3"/>
    </source>
</evidence>
<dbReference type="Pfam" id="PF08449">
    <property type="entry name" value="UAA"/>
    <property type="match status" value="1"/>
</dbReference>
<dbReference type="GO" id="GO:0005459">
    <property type="term" value="F:UDP-galactose transmembrane transporter activity"/>
    <property type="evidence" value="ECO:0000318"/>
    <property type="project" value="GO_Central"/>
</dbReference>
<dbReference type="Proteomes" id="UP000008144">
    <property type="component" value="Chromosome 7"/>
</dbReference>
<keyword evidence="6 9" id="KW-1133">Transmembrane helix</keyword>
<gene>
    <name evidence="10" type="primary">LOC100185019</name>
</gene>
<sequence length="364" mass="40454">MSLNAKKAKLSDSEITIDMTETVPAIHETSKSWDERISQTSIAHGEKQQFVSLVIYSLGIFCCYLVYGFIQEGITRGDYDGERFTFSQALVFVQCVINAIFAKAMIVFLTKPEQDKTPKPLYAACAFCYMGAMVASNHALLYIAYPKQVLGKACKPIPVMILGVLLAHKRYPIAKYFCVLMIVLGVAGFMYKDGKDTGDSAGLVSLGFGEILLLVSLTLDGLTGVTQERMRAHHFTNHHYMMHNVNLWSCFLLGAALLITGEGSQFVQFVMKHPKVVTHLAMFSVMSALGQHFIFLTVVTFGPLTCSVITTTRKFFTILFSVLIFQNPMNTRQWLSTALVFTGLGLDSIYGKSLKPKLKISQKE</sequence>
<feature type="transmembrane region" description="Helical" evidence="9">
    <location>
        <begin position="121"/>
        <end position="143"/>
    </location>
</feature>
<name>F7AZT4_CIOIN</name>
<accession>A0A1W2W6Q1</accession>
<reference evidence="10" key="2">
    <citation type="journal article" date="2008" name="Genome Biol.">
        <title>Improved genome assembly and evidence-based global gene model set for the chordate Ciona intestinalis: new insight into intron and operon populations.</title>
        <authorList>
            <person name="Satou Y."/>
            <person name="Mineta K."/>
            <person name="Ogasawara M."/>
            <person name="Sasakura Y."/>
            <person name="Shoguchi E."/>
            <person name="Ueno K."/>
            <person name="Yamada L."/>
            <person name="Matsumoto J."/>
            <person name="Wasserscheid J."/>
            <person name="Dewar K."/>
            <person name="Wiley G.B."/>
            <person name="Macmil S.L."/>
            <person name="Roe B.A."/>
            <person name="Zeller R.W."/>
            <person name="Hastings K.E."/>
            <person name="Lemaire P."/>
            <person name="Lindquist E."/>
            <person name="Endo T."/>
            <person name="Hotta K."/>
            <person name="Inaba K."/>
        </authorList>
    </citation>
    <scope>NUCLEOTIDE SEQUENCE [LARGE SCALE GENOMIC DNA]</scope>
    <source>
        <strain evidence="10">wild type</strain>
    </source>
</reference>
<dbReference type="STRING" id="7719.ENSCINP00000014025"/>
<evidence type="ECO:0000256" key="6">
    <source>
        <dbReference type="ARBA" id="ARBA00022989"/>
    </source>
</evidence>
<dbReference type="GO" id="GO:0005789">
    <property type="term" value="C:endoplasmic reticulum membrane"/>
    <property type="evidence" value="ECO:0000318"/>
    <property type="project" value="GO_Central"/>
</dbReference>
<dbReference type="HOGENOM" id="CLU_036019_1_0_1"/>
<dbReference type="InterPro" id="IPR013657">
    <property type="entry name" value="SCL35B1-4/HUT1"/>
</dbReference>
<comment type="subcellular location">
    <subcellularLocation>
        <location evidence="1">Endoplasmic reticulum membrane</location>
        <topology evidence="1">Multi-pass membrane protein</topology>
    </subcellularLocation>
</comment>
<keyword evidence="3" id="KW-0813">Transport</keyword>
<reference evidence="10" key="4">
    <citation type="submission" date="2025-09" db="UniProtKB">
        <authorList>
            <consortium name="Ensembl"/>
        </authorList>
    </citation>
    <scope>IDENTIFICATION</scope>
</reference>
<dbReference type="OMA" id="CGAIGQV"/>